<protein>
    <submittedName>
        <fullName evidence="2">Uncharacterized protein</fullName>
    </submittedName>
</protein>
<evidence type="ECO:0000256" key="1">
    <source>
        <dbReference type="SAM" id="MobiDB-lite"/>
    </source>
</evidence>
<accession>A0A9P6C8U3</accession>
<dbReference type="OrthoDB" id="3242721at2759"/>
<proteinExistence type="predicted"/>
<sequence>MSMFPPNSPRRRGATSLPTWSYERPTFTFKPRARIEAAPTKGDVDDLDATRSTQSSRNDPSPAPAAATPDNEGAPDTDVSADAEGVHFRWFSSGVLSSPISRMHTRNPFLRHVAAQSPTPVIPLSPAAIPLPTPSPDELLTLH</sequence>
<feature type="region of interest" description="Disordered" evidence="1">
    <location>
        <begin position="1"/>
        <end position="81"/>
    </location>
</feature>
<dbReference type="Proteomes" id="UP000807342">
    <property type="component" value="Unassembled WGS sequence"/>
</dbReference>
<organism evidence="2 3">
    <name type="scientific">Macrolepiota fuliginosa MF-IS2</name>
    <dbReference type="NCBI Taxonomy" id="1400762"/>
    <lineage>
        <taxon>Eukaryota</taxon>
        <taxon>Fungi</taxon>
        <taxon>Dikarya</taxon>
        <taxon>Basidiomycota</taxon>
        <taxon>Agaricomycotina</taxon>
        <taxon>Agaricomycetes</taxon>
        <taxon>Agaricomycetidae</taxon>
        <taxon>Agaricales</taxon>
        <taxon>Agaricineae</taxon>
        <taxon>Agaricaceae</taxon>
        <taxon>Macrolepiota</taxon>
    </lineage>
</organism>
<gene>
    <name evidence="2" type="ORF">P691DRAFT_82912</name>
</gene>
<keyword evidence="3" id="KW-1185">Reference proteome</keyword>
<dbReference type="EMBL" id="MU151063">
    <property type="protein sequence ID" value="KAF9453280.1"/>
    <property type="molecule type" value="Genomic_DNA"/>
</dbReference>
<dbReference type="AlphaFoldDB" id="A0A9P6C8U3"/>
<feature type="compositionally biased region" description="Polar residues" evidence="1">
    <location>
        <begin position="50"/>
        <end position="59"/>
    </location>
</feature>
<comment type="caution">
    <text evidence="2">The sequence shown here is derived from an EMBL/GenBank/DDBJ whole genome shotgun (WGS) entry which is preliminary data.</text>
</comment>
<evidence type="ECO:0000313" key="2">
    <source>
        <dbReference type="EMBL" id="KAF9453280.1"/>
    </source>
</evidence>
<name>A0A9P6C8U3_9AGAR</name>
<evidence type="ECO:0000313" key="3">
    <source>
        <dbReference type="Proteomes" id="UP000807342"/>
    </source>
</evidence>
<reference evidence="2" key="1">
    <citation type="submission" date="2020-11" db="EMBL/GenBank/DDBJ databases">
        <authorList>
            <consortium name="DOE Joint Genome Institute"/>
            <person name="Ahrendt S."/>
            <person name="Riley R."/>
            <person name="Andreopoulos W."/>
            <person name="Labutti K."/>
            <person name="Pangilinan J."/>
            <person name="Ruiz-Duenas F.J."/>
            <person name="Barrasa J.M."/>
            <person name="Sanchez-Garcia M."/>
            <person name="Camarero S."/>
            <person name="Miyauchi S."/>
            <person name="Serrano A."/>
            <person name="Linde D."/>
            <person name="Babiker R."/>
            <person name="Drula E."/>
            <person name="Ayuso-Fernandez I."/>
            <person name="Pacheco R."/>
            <person name="Padilla G."/>
            <person name="Ferreira P."/>
            <person name="Barriuso J."/>
            <person name="Kellner H."/>
            <person name="Castanera R."/>
            <person name="Alfaro M."/>
            <person name="Ramirez L."/>
            <person name="Pisabarro A.G."/>
            <person name="Kuo A."/>
            <person name="Tritt A."/>
            <person name="Lipzen A."/>
            <person name="He G."/>
            <person name="Yan M."/>
            <person name="Ng V."/>
            <person name="Cullen D."/>
            <person name="Martin F."/>
            <person name="Rosso M.-N."/>
            <person name="Henrissat B."/>
            <person name="Hibbett D."/>
            <person name="Martinez A.T."/>
            <person name="Grigoriev I.V."/>
        </authorList>
    </citation>
    <scope>NUCLEOTIDE SEQUENCE</scope>
    <source>
        <strain evidence="2">MF-IS2</strain>
    </source>
</reference>